<dbReference type="InterPro" id="IPR036427">
    <property type="entry name" value="Bromodomain-like_sf"/>
</dbReference>
<gene>
    <name evidence="12" type="ORF">mPipKuh1_010450</name>
</gene>
<comment type="caution">
    <text evidence="12">The sequence shown here is derived from an EMBL/GenBank/DDBJ whole genome shotgun (WGS) entry which is preliminary data.</text>
</comment>
<dbReference type="Pfam" id="PF01342">
    <property type="entry name" value="SAND"/>
    <property type="match status" value="1"/>
</dbReference>
<dbReference type="InterPro" id="IPR001965">
    <property type="entry name" value="Znf_PHD"/>
</dbReference>
<dbReference type="GO" id="GO:0000981">
    <property type="term" value="F:DNA-binding transcription factor activity, RNA polymerase II-specific"/>
    <property type="evidence" value="ECO:0007669"/>
    <property type="project" value="TreeGrafter"/>
</dbReference>
<keyword evidence="1" id="KW-0597">Phosphoprotein</keyword>
<feature type="region of interest" description="Disordered" evidence="8">
    <location>
        <begin position="604"/>
        <end position="634"/>
    </location>
</feature>
<dbReference type="SUPFAM" id="SSF47370">
    <property type="entry name" value="Bromodomain"/>
    <property type="match status" value="1"/>
</dbReference>
<feature type="region of interest" description="Disordered" evidence="8">
    <location>
        <begin position="189"/>
        <end position="209"/>
    </location>
</feature>
<dbReference type="SMART" id="SM00258">
    <property type="entry name" value="SAND"/>
    <property type="match status" value="1"/>
</dbReference>
<feature type="compositionally biased region" description="Polar residues" evidence="8">
    <location>
        <begin position="830"/>
        <end position="848"/>
    </location>
</feature>
<evidence type="ECO:0000256" key="6">
    <source>
        <dbReference type="ARBA" id="ARBA00023125"/>
    </source>
</evidence>
<keyword evidence="13" id="KW-1185">Reference proteome</keyword>
<evidence type="ECO:0000256" key="4">
    <source>
        <dbReference type="ARBA" id="ARBA00022833"/>
    </source>
</evidence>
<keyword evidence="2" id="KW-0479">Metal-binding</keyword>
<feature type="compositionally biased region" description="Basic and acidic residues" evidence="8">
    <location>
        <begin position="1487"/>
        <end position="1504"/>
    </location>
</feature>
<protein>
    <recommendedName>
        <fullName evidence="14">Nuclear body protein SP140</fullName>
    </recommendedName>
</protein>
<feature type="compositionally biased region" description="Polar residues" evidence="8">
    <location>
        <begin position="1064"/>
        <end position="1079"/>
    </location>
</feature>
<dbReference type="SUPFAM" id="SSF63763">
    <property type="entry name" value="SAND domain-like"/>
    <property type="match status" value="1"/>
</dbReference>
<dbReference type="SMART" id="SM00249">
    <property type="entry name" value="PHD"/>
    <property type="match status" value="1"/>
</dbReference>
<dbReference type="Gene3D" id="3.10.390.10">
    <property type="entry name" value="SAND domain-like"/>
    <property type="match status" value="1"/>
</dbReference>
<dbReference type="PROSITE" id="PS51414">
    <property type="entry name" value="HSR"/>
    <property type="match status" value="1"/>
</dbReference>
<dbReference type="InterPro" id="IPR019786">
    <property type="entry name" value="Zinc_finger_PHD-type_CS"/>
</dbReference>
<evidence type="ECO:0000259" key="10">
    <source>
        <dbReference type="PROSITE" id="PS50864"/>
    </source>
</evidence>
<dbReference type="InterPro" id="IPR043563">
    <property type="entry name" value="Sp110/Sp140/Sp140L-like"/>
</dbReference>
<dbReference type="PROSITE" id="PS01359">
    <property type="entry name" value="ZF_PHD_1"/>
    <property type="match status" value="1"/>
</dbReference>
<evidence type="ECO:0000259" key="9">
    <source>
        <dbReference type="PROSITE" id="PS50016"/>
    </source>
</evidence>
<feature type="compositionally biased region" description="Polar residues" evidence="8">
    <location>
        <begin position="189"/>
        <end position="199"/>
    </location>
</feature>
<feature type="region of interest" description="Disordered" evidence="8">
    <location>
        <begin position="432"/>
        <end position="463"/>
    </location>
</feature>
<dbReference type="PANTHER" id="PTHR46386:SF8">
    <property type="entry name" value="NUCLEAR BODY PROTEIN SP140"/>
    <property type="match status" value="1"/>
</dbReference>
<feature type="compositionally biased region" description="Polar residues" evidence="8">
    <location>
        <begin position="925"/>
        <end position="956"/>
    </location>
</feature>
<feature type="region of interest" description="Disordered" evidence="8">
    <location>
        <begin position="1337"/>
        <end position="1358"/>
    </location>
</feature>
<feature type="compositionally biased region" description="Basic and acidic residues" evidence="8">
    <location>
        <begin position="448"/>
        <end position="459"/>
    </location>
</feature>
<keyword evidence="4" id="KW-0862">Zinc</keyword>
<feature type="domain" description="SAND" evidence="10">
    <location>
        <begin position="1502"/>
        <end position="1584"/>
    </location>
</feature>
<feature type="compositionally biased region" description="Polar residues" evidence="8">
    <location>
        <begin position="1156"/>
        <end position="1178"/>
    </location>
</feature>
<dbReference type="GO" id="GO:0003677">
    <property type="term" value="F:DNA binding"/>
    <property type="evidence" value="ECO:0007669"/>
    <property type="project" value="UniProtKB-KW"/>
</dbReference>
<dbReference type="PANTHER" id="PTHR46386">
    <property type="entry name" value="NUCLEAR BODY PROTEIN SP140"/>
    <property type="match status" value="1"/>
</dbReference>
<dbReference type="InterPro" id="IPR010919">
    <property type="entry name" value="SAND-like_dom_sf"/>
</dbReference>
<feature type="compositionally biased region" description="Polar residues" evidence="8">
    <location>
        <begin position="1042"/>
        <end position="1056"/>
    </location>
</feature>
<evidence type="ECO:0000259" key="11">
    <source>
        <dbReference type="PROSITE" id="PS51414"/>
    </source>
</evidence>
<evidence type="ECO:0000256" key="8">
    <source>
        <dbReference type="SAM" id="MobiDB-lite"/>
    </source>
</evidence>
<feature type="domain" description="PHD-type" evidence="9">
    <location>
        <begin position="1599"/>
        <end position="1645"/>
    </location>
</feature>
<keyword evidence="5" id="KW-0103">Bromodomain</keyword>
<organism evidence="12 13">
    <name type="scientific">Pipistrellus kuhlii</name>
    <name type="common">Kuhl's pipistrelle</name>
    <dbReference type="NCBI Taxonomy" id="59472"/>
    <lineage>
        <taxon>Eukaryota</taxon>
        <taxon>Metazoa</taxon>
        <taxon>Chordata</taxon>
        <taxon>Craniata</taxon>
        <taxon>Vertebrata</taxon>
        <taxon>Euteleostomi</taxon>
        <taxon>Mammalia</taxon>
        <taxon>Eutheria</taxon>
        <taxon>Laurasiatheria</taxon>
        <taxon>Chiroptera</taxon>
        <taxon>Yangochiroptera</taxon>
        <taxon>Vespertilionidae</taxon>
        <taxon>Pipistrellus</taxon>
    </lineage>
</organism>
<evidence type="ECO:0000256" key="2">
    <source>
        <dbReference type="ARBA" id="ARBA00022723"/>
    </source>
</evidence>
<feature type="compositionally biased region" description="Acidic residues" evidence="8">
    <location>
        <begin position="432"/>
        <end position="441"/>
    </location>
</feature>
<feature type="compositionally biased region" description="Polar residues" evidence="8">
    <location>
        <begin position="968"/>
        <end position="1000"/>
    </location>
</feature>
<evidence type="ECO:0000256" key="7">
    <source>
        <dbReference type="PROSITE-ProRule" id="PRU00146"/>
    </source>
</evidence>
<feature type="compositionally biased region" description="Polar residues" evidence="8">
    <location>
        <begin position="1106"/>
        <end position="1148"/>
    </location>
</feature>
<feature type="compositionally biased region" description="Basic and acidic residues" evidence="8">
    <location>
        <begin position="620"/>
        <end position="631"/>
    </location>
</feature>
<name>A0A7J7XUZ5_PIPKU</name>
<feature type="compositionally biased region" description="Polar residues" evidence="8">
    <location>
        <begin position="1089"/>
        <end position="1098"/>
    </location>
</feature>
<dbReference type="PROSITE" id="PS50016">
    <property type="entry name" value="ZF_PHD_2"/>
    <property type="match status" value="1"/>
</dbReference>
<dbReference type="Gene3D" id="3.30.40.10">
    <property type="entry name" value="Zinc/RING finger domain, C3HC4 (zinc finger)"/>
    <property type="match status" value="1"/>
</dbReference>
<evidence type="ECO:0000313" key="13">
    <source>
        <dbReference type="Proteomes" id="UP000558488"/>
    </source>
</evidence>
<dbReference type="InterPro" id="IPR000770">
    <property type="entry name" value="SAND_dom"/>
</dbReference>
<dbReference type="GO" id="GO:0008270">
    <property type="term" value="F:zinc ion binding"/>
    <property type="evidence" value="ECO:0007669"/>
    <property type="project" value="UniProtKB-KW"/>
</dbReference>
<dbReference type="CDD" id="cd15626">
    <property type="entry name" value="PHD_SP110_140"/>
    <property type="match status" value="1"/>
</dbReference>
<evidence type="ECO:0000313" key="12">
    <source>
        <dbReference type="EMBL" id="KAF6353485.1"/>
    </source>
</evidence>
<feature type="compositionally biased region" description="Acidic residues" evidence="8">
    <location>
        <begin position="604"/>
        <end position="613"/>
    </location>
</feature>
<dbReference type="Pfam" id="PF03172">
    <property type="entry name" value="HSR"/>
    <property type="match status" value="1"/>
</dbReference>
<dbReference type="PROSITE" id="PS50864">
    <property type="entry name" value="SAND"/>
    <property type="match status" value="1"/>
</dbReference>
<keyword evidence="6" id="KW-0238">DNA-binding</keyword>
<feature type="region of interest" description="Disordered" evidence="8">
    <location>
        <begin position="812"/>
        <end position="1178"/>
    </location>
</feature>
<dbReference type="GO" id="GO:0005634">
    <property type="term" value="C:nucleus"/>
    <property type="evidence" value="ECO:0007669"/>
    <property type="project" value="InterPro"/>
</dbReference>
<keyword evidence="3 7" id="KW-0863">Zinc-finger</keyword>
<dbReference type="SUPFAM" id="SSF57903">
    <property type="entry name" value="FYVE/PHD zinc finger"/>
    <property type="match status" value="1"/>
</dbReference>
<feature type="compositionally biased region" description="Polar residues" evidence="8">
    <location>
        <begin position="856"/>
        <end position="872"/>
    </location>
</feature>
<feature type="region of interest" description="Disordered" evidence="8">
    <location>
        <begin position="1477"/>
        <end position="1504"/>
    </location>
</feature>
<dbReference type="Gene3D" id="1.20.920.10">
    <property type="entry name" value="Bromodomain-like"/>
    <property type="match status" value="1"/>
</dbReference>
<dbReference type="InterPro" id="IPR019787">
    <property type="entry name" value="Znf_PHD-finger"/>
</dbReference>
<feature type="compositionally biased region" description="Polar residues" evidence="8">
    <location>
        <begin position="1337"/>
        <end position="1348"/>
    </location>
</feature>
<reference evidence="12 13" key="1">
    <citation type="journal article" date="2020" name="Nature">
        <title>Six reference-quality genomes reveal evolution of bat adaptations.</title>
        <authorList>
            <person name="Jebb D."/>
            <person name="Huang Z."/>
            <person name="Pippel M."/>
            <person name="Hughes G.M."/>
            <person name="Lavrichenko K."/>
            <person name="Devanna P."/>
            <person name="Winkler S."/>
            <person name="Jermiin L.S."/>
            <person name="Skirmuntt E.C."/>
            <person name="Katzourakis A."/>
            <person name="Burkitt-Gray L."/>
            <person name="Ray D.A."/>
            <person name="Sullivan K.A.M."/>
            <person name="Roscito J.G."/>
            <person name="Kirilenko B.M."/>
            <person name="Davalos L.M."/>
            <person name="Corthals A.P."/>
            <person name="Power M.L."/>
            <person name="Jones G."/>
            <person name="Ransome R.D."/>
            <person name="Dechmann D.K.N."/>
            <person name="Locatelli A.G."/>
            <person name="Puechmaille S.J."/>
            <person name="Fedrigo O."/>
            <person name="Jarvis E.D."/>
            <person name="Hiller M."/>
            <person name="Vernes S.C."/>
            <person name="Myers E.W."/>
            <person name="Teeling E.C."/>
        </authorList>
    </citation>
    <scope>NUCLEOTIDE SEQUENCE [LARGE SCALE GENOMIC DNA]</scope>
    <source>
        <strain evidence="12">MPipKuh1</strain>
        <tissue evidence="12">Flight muscle</tissue>
    </source>
</reference>
<evidence type="ECO:0008006" key="14">
    <source>
        <dbReference type="Google" id="ProtNLM"/>
    </source>
</evidence>
<feature type="domain" description="HSR" evidence="11">
    <location>
        <begin position="8"/>
        <end position="124"/>
    </location>
</feature>
<dbReference type="InterPro" id="IPR013083">
    <property type="entry name" value="Znf_RING/FYVE/PHD"/>
</dbReference>
<dbReference type="Proteomes" id="UP000558488">
    <property type="component" value="Unassembled WGS sequence"/>
</dbReference>
<evidence type="ECO:0000256" key="3">
    <source>
        <dbReference type="ARBA" id="ARBA00022771"/>
    </source>
</evidence>
<sequence length="1780" mass="191213">MASGSSDLSTRMSAEDGNIENKCINDLALTYFKRYKVDISDAIKTTFPFLELLRDRDFITEEMYEKSQESLKKRSPVHEVIYDVLSELEKKFDMSLLGALFSKTIMKTYPDLFRIYKIFYKVIPVIKFLLKSDGGEEYEERPNERLSLEQGIGGNSNQRLMLLGPDTWNYNDTAAPECGFLEHRHDTQEINTTETGTNSENKDALKSQQANEQCAQQSKTAGAEILHHGIQTNSCSVDPVDIKEEKPFLNSGVECEVRAMTNCNQASDVIVIDSQDFEEFTGGDEPSKGSTLLLKRETGEELLHHGTQTNSCSVDPVDIKEEKPFLNSGVECEFQAKTDCNQASDIIVIDSQDFEELTSGDGPPEASTTALKREPGEELLHHGTQTNSSSVDPVDVKEEKPFLNSGVKCEAQARTDCNQASDIIVIDSQDFEELTSGDEPPEASTTALKREPESMDFKKSPTSGKILCKTGEELLHHGTQTNSCSVDPVDIKEEKPFLNSGVECEAQARTDCNQASDIIVIDSQDFEELTSGDGPPEASTTALKREPGEELLHHGTHTNSSSVDPVDVKEEKPFLNSGVKCEAQARTDCNQASDIIVIDSQDFEELTSGDEPPEASTTALKREPESMDFKKSPTSGKILCKTGAEILHHGAQTNSCSVDPVDIKEEKPFLNSGVECEFQARTDCNQASDIIVINSQDFEEFTSGDGPAEASTTALKREPESIDFRKSPTSGKIVCKTGRSIEESSGLCAVKKPRVICVAAVKFLEVPPGCGAQEKPLGPCSSTMRNTEVSSGFSALNQLPGAYSSSVRNPLISAQNQPRGPRSSAVRNPKVSSGISTQKKPQGPSSSAVRHPKVSSGISVQNQPPGASNSAVRVSEVFSGISAQNQSPKAYSSAVRNPKVSSGISAQKKPQGPSSSAVRHPKVSSGISVQNQSPGASSSAVRNPEMSSEFSAQNQPKGPCSSAVRNPKVSSGFSAQNQPPGTCSSAVRNPEVSSGFSALNQPPGACSSAVRNPEVSSGFSAQNQPSGAYSSAVKVSEVSPGISAQNQPSGACSSAVRNPEESSEFSAQIQPQGPCSSAVRNPKVPPGISAQNQPSGACSSAVRVSELSSGFSAQNQPPRSSCSTVRNPEVSSGFSAQNQPPRASSSAVRNPEESSEFSAQIQPQGPCSSAVRNPKVSSGISAQKKLSGACSSAVRVSEVSSGFSAQNQPPRACSSAVRVLEVSSRISAQNQPSGACSSAVRNPEVSSGISAQNQPSGACSSAVRVSEVSSGFSAQNQPPRACSSAVRVLEVSSGISAQNQPSGACSSAVRNPEVSSGISAQNQPSGACSSAVRNPEVSSGFSAQNQPQGPCGSAVRNPKVSSGISAQKKLSGACSSAVRVSEVSSGYSAQNQLPGASSSAVRVSEVSSGFSAQKTLPGACILAMRSSEVSSGFGALKKSSGPCSSAVRSLQGSSGFSARDNLLGACSSALRIGPDEKGTVHLGNKSTLEKSESKKRTREHKEESVNFQPEIFPVTCGEINGMLYIKEFEQGTKRKCIRGQDGNWFTPKEFEEKAGYSTSHSRWKTRVHNCGYTLQWLMKKGLLATPPAEHGRSKKLRSSDVCKVCCHEGNLFYCNTCSSFFHGDCHLPPVETERSPWSCTLCRVKEFSGNQQSARESEVLARLMGPEEQLKCEFLLLMIECYSESNVFPNIQHDNYRIEILQCMADFWMLNEIKKKLSERGYLSVMGFMQDMRRIFQEHRASETHNNFCWGMRLEKQFELNFKQVFAVQETEQEHTTKLN</sequence>
<dbReference type="EMBL" id="JACAGB010000007">
    <property type="protein sequence ID" value="KAF6353485.1"/>
    <property type="molecule type" value="Genomic_DNA"/>
</dbReference>
<feature type="compositionally biased region" description="Polar residues" evidence="8">
    <location>
        <begin position="881"/>
        <end position="890"/>
    </location>
</feature>
<accession>A0A7J7XUZ5</accession>
<proteinExistence type="predicted"/>
<evidence type="ECO:0000256" key="1">
    <source>
        <dbReference type="ARBA" id="ARBA00022553"/>
    </source>
</evidence>
<feature type="compositionally biased region" description="Polar residues" evidence="8">
    <location>
        <begin position="1014"/>
        <end position="1029"/>
    </location>
</feature>
<evidence type="ECO:0000256" key="5">
    <source>
        <dbReference type="ARBA" id="ARBA00023117"/>
    </source>
</evidence>
<dbReference type="InterPro" id="IPR004865">
    <property type="entry name" value="HSR_dom"/>
</dbReference>
<dbReference type="InterPro" id="IPR011011">
    <property type="entry name" value="Znf_FYVE_PHD"/>
</dbReference>